<sequence length="83" mass="9191">MRFAFIARHRRPASWLCKVLEVSRSGFHAWLTRPASHREIDDARPVRGIDKSFKASDRTYGGAASGAMCLRKVCRAASTGLNG</sequence>
<organism evidence="1 2">
    <name type="scientific">Martelella radicis</name>
    <dbReference type="NCBI Taxonomy" id="1397476"/>
    <lineage>
        <taxon>Bacteria</taxon>
        <taxon>Pseudomonadati</taxon>
        <taxon>Pseudomonadota</taxon>
        <taxon>Alphaproteobacteria</taxon>
        <taxon>Hyphomicrobiales</taxon>
        <taxon>Aurantimonadaceae</taxon>
        <taxon>Martelella</taxon>
    </lineage>
</organism>
<name>A0A7W6KNJ5_9HYPH</name>
<dbReference type="AlphaFoldDB" id="A0A7W6KNJ5"/>
<dbReference type="EMBL" id="JACIDZ010000026">
    <property type="protein sequence ID" value="MBB4124558.1"/>
    <property type="molecule type" value="Genomic_DNA"/>
</dbReference>
<gene>
    <name evidence="1" type="ORF">GGR30_004518</name>
</gene>
<evidence type="ECO:0000313" key="1">
    <source>
        <dbReference type="EMBL" id="MBB4124558.1"/>
    </source>
</evidence>
<accession>A0A7W6KNJ5</accession>
<dbReference type="Proteomes" id="UP000530571">
    <property type="component" value="Unassembled WGS sequence"/>
</dbReference>
<keyword evidence="2" id="KW-1185">Reference proteome</keyword>
<comment type="caution">
    <text evidence="1">The sequence shown here is derived from an EMBL/GenBank/DDBJ whole genome shotgun (WGS) entry which is preliminary data.</text>
</comment>
<reference evidence="1 2" key="1">
    <citation type="submission" date="2020-08" db="EMBL/GenBank/DDBJ databases">
        <title>Genomic Encyclopedia of Type Strains, Phase IV (KMG-IV): sequencing the most valuable type-strain genomes for metagenomic binning, comparative biology and taxonomic classification.</title>
        <authorList>
            <person name="Goeker M."/>
        </authorList>
    </citation>
    <scope>NUCLEOTIDE SEQUENCE [LARGE SCALE GENOMIC DNA]</scope>
    <source>
        <strain evidence="1 2">DSM 28101</strain>
    </source>
</reference>
<evidence type="ECO:0000313" key="2">
    <source>
        <dbReference type="Proteomes" id="UP000530571"/>
    </source>
</evidence>
<protein>
    <submittedName>
        <fullName evidence="1">Putative transposase</fullName>
    </submittedName>
</protein>
<proteinExistence type="predicted"/>